<protein>
    <submittedName>
        <fullName evidence="1">Uncharacterized protein</fullName>
    </submittedName>
</protein>
<dbReference type="AlphaFoldDB" id="A0A0V1MYB2"/>
<dbReference type="Proteomes" id="UP000054843">
    <property type="component" value="Unassembled WGS sequence"/>
</dbReference>
<evidence type="ECO:0000313" key="2">
    <source>
        <dbReference type="Proteomes" id="UP000054843"/>
    </source>
</evidence>
<gene>
    <name evidence="1" type="ORF">T10_13634</name>
</gene>
<keyword evidence="2" id="KW-1185">Reference proteome</keyword>
<comment type="caution">
    <text evidence="1">The sequence shown here is derived from an EMBL/GenBank/DDBJ whole genome shotgun (WGS) entry which is preliminary data.</text>
</comment>
<evidence type="ECO:0000313" key="1">
    <source>
        <dbReference type="EMBL" id="KRZ76576.1"/>
    </source>
</evidence>
<name>A0A0V1MYB2_9BILA</name>
<accession>A0A0V1MYB2</accession>
<proteinExistence type="predicted"/>
<dbReference type="EMBL" id="JYDO01000027">
    <property type="protein sequence ID" value="KRZ76576.1"/>
    <property type="molecule type" value="Genomic_DNA"/>
</dbReference>
<reference evidence="1 2" key="1">
    <citation type="submission" date="2015-01" db="EMBL/GenBank/DDBJ databases">
        <title>Evolution of Trichinella species and genotypes.</title>
        <authorList>
            <person name="Korhonen P.K."/>
            <person name="Edoardo P."/>
            <person name="Giuseppe L.R."/>
            <person name="Gasser R.B."/>
        </authorList>
    </citation>
    <scope>NUCLEOTIDE SEQUENCE [LARGE SCALE GENOMIC DNA]</scope>
    <source>
        <strain evidence="1">ISS1980</strain>
    </source>
</reference>
<organism evidence="1 2">
    <name type="scientific">Trichinella papuae</name>
    <dbReference type="NCBI Taxonomy" id="268474"/>
    <lineage>
        <taxon>Eukaryota</taxon>
        <taxon>Metazoa</taxon>
        <taxon>Ecdysozoa</taxon>
        <taxon>Nematoda</taxon>
        <taxon>Enoplea</taxon>
        <taxon>Dorylaimia</taxon>
        <taxon>Trichinellida</taxon>
        <taxon>Trichinellidae</taxon>
        <taxon>Trichinella</taxon>
    </lineage>
</organism>
<sequence length="80" mass="9127">MENQALLEAPESRGCFDVGLDHFVCDTRAYYNIVISKLCRISAFVTAEEKLKVSGNGAHEEHALMYWEHWSLDCRLCCCV</sequence>